<evidence type="ECO:0000256" key="3">
    <source>
        <dbReference type="ARBA" id="ARBA00043970"/>
    </source>
</evidence>
<name>A0A9Q0M8N0_BLOTA</name>
<comment type="subcellular location">
    <subcellularLocation>
        <location evidence="1">Mitochondrion</location>
    </subcellularLocation>
</comment>
<dbReference type="Pfam" id="PF10937">
    <property type="entry name" value="Kgd4-YMR31"/>
    <property type="match status" value="1"/>
</dbReference>
<evidence type="ECO:0000313" key="4">
    <source>
        <dbReference type="EMBL" id="KAJ6220834.1"/>
    </source>
</evidence>
<keyword evidence="2" id="KW-0496">Mitochondrion</keyword>
<dbReference type="GO" id="GO:0006103">
    <property type="term" value="P:2-oxoglutarate metabolic process"/>
    <property type="evidence" value="ECO:0007669"/>
    <property type="project" value="InterPro"/>
</dbReference>
<evidence type="ECO:0000313" key="5">
    <source>
        <dbReference type="Proteomes" id="UP001142055"/>
    </source>
</evidence>
<accession>A0A9Q0M8N0</accession>
<comment type="similarity">
    <text evidence="3">Belongs to the alpha-ketoglutarate dehydrogenase component 4 family.</text>
</comment>
<dbReference type="Proteomes" id="UP001142055">
    <property type="component" value="Chromosome 2"/>
</dbReference>
<sequence length="82" mass="9139">MSNTVSRTWKIIKPHVPMITFKKGGRTNQMTSTAASKSNMVSKVAVHVSTIKDESMLPKKYIRKPIDQIEMQIVELGGAHIS</sequence>
<evidence type="ECO:0000256" key="2">
    <source>
        <dbReference type="ARBA" id="ARBA00023128"/>
    </source>
</evidence>
<keyword evidence="5" id="KW-1185">Reference proteome</keyword>
<protein>
    <submittedName>
        <fullName evidence="4">Uncharacterized protein</fullName>
    </submittedName>
</protein>
<dbReference type="EMBL" id="JAPWDV010000002">
    <property type="protein sequence ID" value="KAJ6220834.1"/>
    <property type="molecule type" value="Genomic_DNA"/>
</dbReference>
<dbReference type="AlphaFoldDB" id="A0A9Q0M8N0"/>
<comment type="caution">
    <text evidence="4">The sequence shown here is derived from an EMBL/GenBank/DDBJ whole genome shotgun (WGS) entry which is preliminary data.</text>
</comment>
<dbReference type="InterPro" id="IPR020373">
    <property type="entry name" value="Kgd4/YMR-31"/>
</dbReference>
<gene>
    <name evidence="4" type="ORF">RDWZM_006646</name>
</gene>
<organism evidence="4 5">
    <name type="scientific">Blomia tropicalis</name>
    <name type="common">Mite</name>
    <dbReference type="NCBI Taxonomy" id="40697"/>
    <lineage>
        <taxon>Eukaryota</taxon>
        <taxon>Metazoa</taxon>
        <taxon>Ecdysozoa</taxon>
        <taxon>Arthropoda</taxon>
        <taxon>Chelicerata</taxon>
        <taxon>Arachnida</taxon>
        <taxon>Acari</taxon>
        <taxon>Acariformes</taxon>
        <taxon>Sarcoptiformes</taxon>
        <taxon>Astigmata</taxon>
        <taxon>Glycyphagoidea</taxon>
        <taxon>Echimyopodidae</taxon>
        <taxon>Blomia</taxon>
    </lineage>
</organism>
<dbReference type="OMA" id="EMQIVEL"/>
<dbReference type="GO" id="GO:0005739">
    <property type="term" value="C:mitochondrion"/>
    <property type="evidence" value="ECO:0007669"/>
    <property type="project" value="UniProtKB-SubCell"/>
</dbReference>
<proteinExistence type="inferred from homology"/>
<evidence type="ECO:0000256" key="1">
    <source>
        <dbReference type="ARBA" id="ARBA00004173"/>
    </source>
</evidence>
<reference evidence="4" key="1">
    <citation type="submission" date="2022-12" db="EMBL/GenBank/DDBJ databases">
        <title>Genome assemblies of Blomia tropicalis.</title>
        <authorList>
            <person name="Cui Y."/>
        </authorList>
    </citation>
    <scope>NUCLEOTIDE SEQUENCE</scope>
    <source>
        <tissue evidence="4">Adult mites</tissue>
    </source>
</reference>